<dbReference type="OrthoDB" id="9781069at2"/>
<feature type="transmembrane region" description="Helical" evidence="1">
    <location>
        <begin position="82"/>
        <end position="102"/>
    </location>
</feature>
<feature type="transmembrane region" description="Helical" evidence="1">
    <location>
        <begin position="175"/>
        <end position="195"/>
    </location>
</feature>
<reference evidence="2 3" key="1">
    <citation type="submission" date="2018-09" db="EMBL/GenBank/DDBJ databases">
        <title>Genome sequencing of Lachnoanaerobaculum umeaense DSM 23576.</title>
        <authorList>
            <person name="Kook J.-K."/>
            <person name="Park S.-N."/>
            <person name="Lim Y.K."/>
        </authorList>
    </citation>
    <scope>NUCLEOTIDE SEQUENCE [LARGE SCALE GENOMIC DNA]</scope>
    <source>
        <strain evidence="3">DSM 23576 \ CCUG 58757</strain>
    </source>
</reference>
<dbReference type="EMBL" id="CP032364">
    <property type="protein sequence ID" value="AYA99820.1"/>
    <property type="molecule type" value="Genomic_DNA"/>
</dbReference>
<keyword evidence="1" id="KW-1133">Transmembrane helix</keyword>
<keyword evidence="3" id="KW-1185">Reference proteome</keyword>
<sequence length="228" mass="26624">MKGKVLKKINFKIFSSAALKYIAMLTMLIDHIGASGLIFILFNSSISVRLYHISRMVGRISFPIYLFLLVEGFVHTKDIKKYIIRIAAFAVLSEIPFDLVFWGHILEFYHQNVMWSLLICVIMMHMMRKYPDFSIIFVGIGCFIAWICRCDYVYIGPLAVACMYLFRDWIIYKNVATALVFSFEPPAIFSLIPINMYNGKKGKSFKYLFYFFYPVHLLVLVLLKNLLR</sequence>
<dbReference type="KEGG" id="lua:D4A81_07675"/>
<dbReference type="AlphaFoldDB" id="A0A385Q0H5"/>
<feature type="transmembrane region" description="Helical" evidence="1">
    <location>
        <begin position="48"/>
        <end position="70"/>
    </location>
</feature>
<name>A0A385Q0H5_9FIRM</name>
<evidence type="ECO:0000256" key="1">
    <source>
        <dbReference type="SAM" id="Phobius"/>
    </source>
</evidence>
<keyword evidence="1" id="KW-0472">Membrane</keyword>
<feature type="transmembrane region" description="Helical" evidence="1">
    <location>
        <begin position="133"/>
        <end position="155"/>
    </location>
</feature>
<keyword evidence="1" id="KW-0812">Transmembrane</keyword>
<dbReference type="Proteomes" id="UP000265562">
    <property type="component" value="Chromosome"/>
</dbReference>
<protein>
    <submittedName>
        <fullName evidence="2">Conjugal transfer protein TraX</fullName>
    </submittedName>
</protein>
<gene>
    <name evidence="2" type="ORF">D4A81_07675</name>
</gene>
<feature type="transmembrane region" description="Helical" evidence="1">
    <location>
        <begin position="21"/>
        <end position="42"/>
    </location>
</feature>
<evidence type="ECO:0000313" key="2">
    <source>
        <dbReference type="EMBL" id="AYA99820.1"/>
    </source>
</evidence>
<proteinExistence type="predicted"/>
<dbReference type="Pfam" id="PF05857">
    <property type="entry name" value="TraX"/>
    <property type="match status" value="1"/>
</dbReference>
<organism evidence="2 3">
    <name type="scientific">Lachnoanaerobaculum umeaense</name>
    <dbReference type="NCBI Taxonomy" id="617123"/>
    <lineage>
        <taxon>Bacteria</taxon>
        <taxon>Bacillati</taxon>
        <taxon>Bacillota</taxon>
        <taxon>Clostridia</taxon>
        <taxon>Lachnospirales</taxon>
        <taxon>Lachnospiraceae</taxon>
        <taxon>Lachnoanaerobaculum</taxon>
    </lineage>
</organism>
<dbReference type="InterPro" id="IPR008875">
    <property type="entry name" value="TraX"/>
</dbReference>
<evidence type="ECO:0000313" key="3">
    <source>
        <dbReference type="Proteomes" id="UP000265562"/>
    </source>
</evidence>
<feature type="transmembrane region" description="Helical" evidence="1">
    <location>
        <begin position="207"/>
        <end position="227"/>
    </location>
</feature>
<accession>A0A385Q0H5</accession>